<reference evidence="2" key="1">
    <citation type="submission" date="2023-04" db="EMBL/GenBank/DDBJ databases">
        <title>Phytophthora lilii NBRC 32176.</title>
        <authorList>
            <person name="Ichikawa N."/>
            <person name="Sato H."/>
            <person name="Tonouchi N."/>
        </authorList>
    </citation>
    <scope>NUCLEOTIDE SEQUENCE</scope>
    <source>
        <strain evidence="2">NBRC 32176</strain>
    </source>
</reference>
<sequence>MVAKRHAPFRPKYSVQLGLRVKDRDPETGEVLTASCLFCQLFGRESKEGACRRPTDKVALFKPPFRKDSIQIHLVGQHPTRWAEYCALSSDDSKRAFFIAAGATGDLGETTQDVARPRKTQRTSTSGSSTSTANVAATATSTATRRPRAVVSTSQGTTTTPALHWLVNRDIVAVMVGSMMPYAARPLPEGHTYLMNAVADFEDLMEAAELRSGGLAVDATQLRYRVVVKDPTQFQQFVDYLSTSGSLTNTARMLYASSQPTVVGPFGDDDRQVQSVDVAKYARYLCAINFQRIAEIAKAVGVYSIGLMVAPMAPASFFQAQVEYCLHVQLRVLLDEEVTSFHLLSIPLNKRRSSDPVGSNGIFEIAEKALNAITPGWQDCMVAVVSDSDGITAQDIQDPRFSLRNAVASRFANVAKPGFLHVCSAARQLDSLMQKFFTKVLGSDEVYITLTSLLAYVSRQRVLLATMKTSVPNVYDNRWEATAKVAMWLRRYGVSIRDHVEREQAACAPPHSWWIRVMLGARIGQEAISILEEISGLSTDVAQSQDTVAKLRKFLVDWFDISGPLEVDDSAVAAAATRLNNDNVVTSKDGIYTVDTESALNAIEDLGTSLAEVLEMLQTVEYQDGASQSVVQSTVSEMARCVVDLVSGLGAILIEIDGTGPELSELPAVLPHELIKLRGRQFTSIIKSQKQRLSHVGWSRQEIDWIEQDFQDLCGAYCRESSLKLALDLCNAASSFQDAWGCLRGRFSYLHRFCGVMATAYPTAATYCEATGHTSSSPLQTGYISLAPTSGVASLPGNLEDGVSDLSVQAALQARQFRRLQSVKL</sequence>
<gene>
    <name evidence="2" type="ORF">Plil01_001551100</name>
</gene>
<proteinExistence type="predicted"/>
<evidence type="ECO:0000313" key="3">
    <source>
        <dbReference type="Proteomes" id="UP001165083"/>
    </source>
</evidence>
<dbReference type="PANTHER" id="PTHR37067:SF3">
    <property type="entry name" value="PX DOMAIN-CONTAINING PROTEIN"/>
    <property type="match status" value="1"/>
</dbReference>
<comment type="caution">
    <text evidence="2">The sequence shown here is derived from an EMBL/GenBank/DDBJ whole genome shotgun (WGS) entry which is preliminary data.</text>
</comment>
<dbReference type="PANTHER" id="PTHR37067">
    <property type="entry name" value="PX DOMAIN-CONTAINING PROTEIN"/>
    <property type="match status" value="1"/>
</dbReference>
<dbReference type="OrthoDB" id="164174at2759"/>
<feature type="region of interest" description="Disordered" evidence="1">
    <location>
        <begin position="109"/>
        <end position="155"/>
    </location>
</feature>
<dbReference type="Proteomes" id="UP001165083">
    <property type="component" value="Unassembled WGS sequence"/>
</dbReference>
<dbReference type="EMBL" id="BSXW01001424">
    <property type="protein sequence ID" value="GMF36686.1"/>
    <property type="molecule type" value="Genomic_DNA"/>
</dbReference>
<feature type="compositionally biased region" description="Low complexity" evidence="1">
    <location>
        <begin position="122"/>
        <end position="144"/>
    </location>
</feature>
<organism evidence="2 3">
    <name type="scientific">Phytophthora lilii</name>
    <dbReference type="NCBI Taxonomy" id="2077276"/>
    <lineage>
        <taxon>Eukaryota</taxon>
        <taxon>Sar</taxon>
        <taxon>Stramenopiles</taxon>
        <taxon>Oomycota</taxon>
        <taxon>Peronosporomycetes</taxon>
        <taxon>Peronosporales</taxon>
        <taxon>Peronosporaceae</taxon>
        <taxon>Phytophthora</taxon>
    </lineage>
</organism>
<name>A0A9W6XE63_9STRA</name>
<keyword evidence="3" id="KW-1185">Reference proteome</keyword>
<dbReference type="AlphaFoldDB" id="A0A9W6XE63"/>
<protein>
    <submittedName>
        <fullName evidence="2">Unnamed protein product</fullName>
    </submittedName>
</protein>
<evidence type="ECO:0000313" key="2">
    <source>
        <dbReference type="EMBL" id="GMF36686.1"/>
    </source>
</evidence>
<evidence type="ECO:0000256" key="1">
    <source>
        <dbReference type="SAM" id="MobiDB-lite"/>
    </source>
</evidence>
<accession>A0A9W6XE63</accession>